<sequence>MALLPEVAAAASTRTPGGNEVVIGRTRESSRVGALQNSTSVDAVAKTPTSSTCVLVRAAASTAILTKAEPMLVKIYAKNPSGSYGFPRAVGLFIFQGTIIPADSPVATEDAFLQVHQSAMSDSALGFLRSRPRGPRPPPASLSPRLLLDRHHGRPMQVIIIGALPTFSQAALDPSQCPTPTRPATRRDRQVNAPFDCPGGIVATGTFSDRLRRPVSRFG</sequence>
<reference evidence="2 3" key="1">
    <citation type="journal article" date="2025" name="Microbiol. Resour. Announc.">
        <title>Draft genome sequences for Neonectria magnoliae and Neonectria punicea, canker pathogens of Liriodendron tulipifera and Acer saccharum in West Virginia.</title>
        <authorList>
            <person name="Petronek H.M."/>
            <person name="Kasson M.T."/>
            <person name="Metheny A.M."/>
            <person name="Stauder C.M."/>
            <person name="Lovett B."/>
            <person name="Lynch S.C."/>
            <person name="Garnas J.R."/>
            <person name="Kasson L.R."/>
            <person name="Stajich J.E."/>
        </authorList>
    </citation>
    <scope>NUCLEOTIDE SEQUENCE [LARGE SCALE GENOMIC DNA]</scope>
    <source>
        <strain evidence="2 3">NRRL 64653</strain>
    </source>
</reference>
<dbReference type="EMBL" id="JAZAVJ010000081">
    <property type="protein sequence ID" value="KAK7415539.1"/>
    <property type="molecule type" value="Genomic_DNA"/>
</dbReference>
<name>A0ABR1H347_9HYPO</name>
<gene>
    <name evidence="2" type="ORF">QQX98_005785</name>
</gene>
<evidence type="ECO:0000256" key="1">
    <source>
        <dbReference type="SAM" id="MobiDB-lite"/>
    </source>
</evidence>
<dbReference type="Proteomes" id="UP001498476">
    <property type="component" value="Unassembled WGS sequence"/>
</dbReference>
<comment type="caution">
    <text evidence="2">The sequence shown here is derived from an EMBL/GenBank/DDBJ whole genome shotgun (WGS) entry which is preliminary data.</text>
</comment>
<evidence type="ECO:0000313" key="3">
    <source>
        <dbReference type="Proteomes" id="UP001498476"/>
    </source>
</evidence>
<accession>A0ABR1H347</accession>
<organism evidence="2 3">
    <name type="scientific">Neonectria punicea</name>
    <dbReference type="NCBI Taxonomy" id="979145"/>
    <lineage>
        <taxon>Eukaryota</taxon>
        <taxon>Fungi</taxon>
        <taxon>Dikarya</taxon>
        <taxon>Ascomycota</taxon>
        <taxon>Pezizomycotina</taxon>
        <taxon>Sordariomycetes</taxon>
        <taxon>Hypocreomycetidae</taxon>
        <taxon>Hypocreales</taxon>
        <taxon>Nectriaceae</taxon>
        <taxon>Neonectria</taxon>
    </lineage>
</organism>
<keyword evidence="3" id="KW-1185">Reference proteome</keyword>
<protein>
    <submittedName>
        <fullName evidence="2">Uncharacterized protein</fullName>
    </submittedName>
</protein>
<evidence type="ECO:0000313" key="2">
    <source>
        <dbReference type="EMBL" id="KAK7415539.1"/>
    </source>
</evidence>
<proteinExistence type="predicted"/>
<feature type="region of interest" description="Disordered" evidence="1">
    <location>
        <begin position="172"/>
        <end position="196"/>
    </location>
</feature>